<feature type="signal peptide" evidence="2">
    <location>
        <begin position="1"/>
        <end position="30"/>
    </location>
</feature>
<evidence type="ECO:0000313" key="3">
    <source>
        <dbReference type="EMBL" id="THH06107.1"/>
    </source>
</evidence>
<dbReference type="OrthoDB" id="2497682at2759"/>
<feature type="compositionally biased region" description="Polar residues" evidence="1">
    <location>
        <begin position="131"/>
        <end position="143"/>
    </location>
</feature>
<keyword evidence="2" id="KW-0732">Signal</keyword>
<reference evidence="3 4" key="1">
    <citation type="submission" date="2019-02" db="EMBL/GenBank/DDBJ databases">
        <title>Genome sequencing of the rare red list fungi Phellinidium pouzarii.</title>
        <authorList>
            <person name="Buettner E."/>
            <person name="Kellner H."/>
        </authorList>
    </citation>
    <scope>NUCLEOTIDE SEQUENCE [LARGE SCALE GENOMIC DNA]</scope>
    <source>
        <strain evidence="3 4">DSM 108285</strain>
    </source>
</reference>
<dbReference type="EMBL" id="SGPK01000216">
    <property type="protein sequence ID" value="THH06107.1"/>
    <property type="molecule type" value="Genomic_DNA"/>
</dbReference>
<comment type="caution">
    <text evidence="3">The sequence shown here is derived from an EMBL/GenBank/DDBJ whole genome shotgun (WGS) entry which is preliminary data.</text>
</comment>
<organism evidence="3 4">
    <name type="scientific">Phellinidium pouzarii</name>
    <dbReference type="NCBI Taxonomy" id="167371"/>
    <lineage>
        <taxon>Eukaryota</taxon>
        <taxon>Fungi</taxon>
        <taxon>Dikarya</taxon>
        <taxon>Basidiomycota</taxon>
        <taxon>Agaricomycotina</taxon>
        <taxon>Agaricomycetes</taxon>
        <taxon>Hymenochaetales</taxon>
        <taxon>Hymenochaetaceae</taxon>
        <taxon>Phellinidium</taxon>
    </lineage>
</organism>
<accession>A0A4S4L4H0</accession>
<dbReference type="AlphaFoldDB" id="A0A4S4L4H0"/>
<evidence type="ECO:0000256" key="2">
    <source>
        <dbReference type="SAM" id="SignalP"/>
    </source>
</evidence>
<evidence type="ECO:0000313" key="4">
    <source>
        <dbReference type="Proteomes" id="UP000308199"/>
    </source>
</evidence>
<feature type="region of interest" description="Disordered" evidence="1">
    <location>
        <begin position="119"/>
        <end position="150"/>
    </location>
</feature>
<protein>
    <submittedName>
        <fullName evidence="3">Uncharacterized protein</fullName>
    </submittedName>
</protein>
<name>A0A4S4L4H0_9AGAM</name>
<proteinExistence type="predicted"/>
<gene>
    <name evidence="3" type="ORF">EW145_g4318</name>
</gene>
<evidence type="ECO:0000256" key="1">
    <source>
        <dbReference type="SAM" id="MobiDB-lite"/>
    </source>
</evidence>
<keyword evidence="4" id="KW-1185">Reference proteome</keyword>
<sequence length="274" mass="29706">MPSPFHSLMLVLPIILVATLSMGTISPVTAMASPRPLPMPLRAVDYSGHFAPIAHATRHNNVLKKSHVPIRYMGEHAKPSTQFNNSVNSARLTTVHRTVRASSAFNAFRALRRDNSVDMSELSSRRDAVVKSSNEMSSLASQSDGDRDSNFQQDAATALSNHQTSMTEFISTYKEVATDKGLANYDNSIELETLLKDVVNANKNVMAAVAELIDGIPVLGPILAPMVYDIKCLVDDLLDATEDLSDVLMNALKPLLVPLNPTLTAVMQALGLPI</sequence>
<feature type="chain" id="PRO_5020506035" evidence="2">
    <location>
        <begin position="31"/>
        <end position="274"/>
    </location>
</feature>
<dbReference type="Proteomes" id="UP000308199">
    <property type="component" value="Unassembled WGS sequence"/>
</dbReference>